<evidence type="ECO:0000313" key="3">
    <source>
        <dbReference type="Proteomes" id="UP000004210"/>
    </source>
</evidence>
<keyword evidence="1" id="KW-0472">Membrane</keyword>
<dbReference type="STRING" id="1163408.UU9_10297"/>
<proteinExistence type="predicted"/>
<accession>I4VPI7</accession>
<dbReference type="AlphaFoldDB" id="I4VPI7"/>
<keyword evidence="1" id="KW-1133">Transmembrane helix</keyword>
<sequence length="103" mass="11827">MPDRPLVRAYGTFERRGSGFIYQFLVDGTVKRFSCTFCPFYRLPKEGDLLLDSAGSRLLSITLADGTVINDQTGKGRRIRWFLLFATVFPGFLFVRKLLKRKV</sequence>
<comment type="caution">
    <text evidence="2">The sequence shown here is derived from an EMBL/GenBank/DDBJ whole genome shotgun (WGS) entry which is preliminary data.</text>
</comment>
<keyword evidence="1" id="KW-0812">Transmembrane</keyword>
<gene>
    <name evidence="2" type="ORF">UU9_10297</name>
</gene>
<keyword evidence="3" id="KW-1185">Reference proteome</keyword>
<name>I4VPI7_9GAMM</name>
<feature type="transmembrane region" description="Helical" evidence="1">
    <location>
        <begin position="79"/>
        <end position="99"/>
    </location>
</feature>
<dbReference type="Proteomes" id="UP000004210">
    <property type="component" value="Unassembled WGS sequence"/>
</dbReference>
<dbReference type="EMBL" id="AJXU01000041">
    <property type="protein sequence ID" value="EIL89128.1"/>
    <property type="molecule type" value="Genomic_DNA"/>
</dbReference>
<evidence type="ECO:0000256" key="1">
    <source>
        <dbReference type="SAM" id="Phobius"/>
    </source>
</evidence>
<reference evidence="2 3" key="1">
    <citation type="journal article" date="2012" name="J. Bacteriol.">
        <title>Genome sequences for six rhodanobacter strains, isolated from soils and the terrestrial subsurface, with variable denitrification capabilities.</title>
        <authorList>
            <person name="Kostka J.E."/>
            <person name="Green S.J."/>
            <person name="Rishishwar L."/>
            <person name="Prakash O."/>
            <person name="Katz L.S."/>
            <person name="Marino-Ramirez L."/>
            <person name="Jordan I.K."/>
            <person name="Munk C."/>
            <person name="Ivanova N."/>
            <person name="Mikhailova N."/>
            <person name="Watson D.B."/>
            <person name="Brown S.D."/>
            <person name="Palumbo A.V."/>
            <person name="Brooks S.C."/>
        </authorList>
    </citation>
    <scope>NUCLEOTIDE SEQUENCE [LARGE SCALE GENOMIC DNA]</scope>
    <source>
        <strain evidence="3">Jip2T</strain>
    </source>
</reference>
<protein>
    <submittedName>
        <fullName evidence="2">Uncharacterized protein</fullName>
    </submittedName>
</protein>
<organism evidence="2 3">
    <name type="scientific">Rhodanobacter fulvus Jip2</name>
    <dbReference type="NCBI Taxonomy" id="1163408"/>
    <lineage>
        <taxon>Bacteria</taxon>
        <taxon>Pseudomonadati</taxon>
        <taxon>Pseudomonadota</taxon>
        <taxon>Gammaproteobacteria</taxon>
        <taxon>Lysobacterales</taxon>
        <taxon>Rhodanobacteraceae</taxon>
        <taxon>Rhodanobacter</taxon>
    </lineage>
</organism>
<evidence type="ECO:0000313" key="2">
    <source>
        <dbReference type="EMBL" id="EIL89128.1"/>
    </source>
</evidence>